<name>A0ACC1MMK8_9HYPO</name>
<evidence type="ECO:0000313" key="2">
    <source>
        <dbReference type="Proteomes" id="UP001143910"/>
    </source>
</evidence>
<gene>
    <name evidence="1" type="ORF">NQ176_g9278</name>
</gene>
<keyword evidence="2" id="KW-1185">Reference proteome</keyword>
<dbReference type="EMBL" id="JANJQO010002056">
    <property type="protein sequence ID" value="KAJ2968242.1"/>
    <property type="molecule type" value="Genomic_DNA"/>
</dbReference>
<reference evidence="1" key="1">
    <citation type="submission" date="2022-08" db="EMBL/GenBank/DDBJ databases">
        <title>Genome Sequence of Lecanicillium fungicola.</title>
        <authorList>
            <person name="Buettner E."/>
        </authorList>
    </citation>
    <scope>NUCLEOTIDE SEQUENCE</scope>
    <source>
        <strain evidence="1">Babe33</strain>
    </source>
</reference>
<accession>A0ACC1MMK8</accession>
<organism evidence="1 2">
    <name type="scientific">Zarea fungicola</name>
    <dbReference type="NCBI Taxonomy" id="93591"/>
    <lineage>
        <taxon>Eukaryota</taxon>
        <taxon>Fungi</taxon>
        <taxon>Dikarya</taxon>
        <taxon>Ascomycota</taxon>
        <taxon>Pezizomycotina</taxon>
        <taxon>Sordariomycetes</taxon>
        <taxon>Hypocreomycetidae</taxon>
        <taxon>Hypocreales</taxon>
        <taxon>Cordycipitaceae</taxon>
        <taxon>Zarea</taxon>
    </lineage>
</organism>
<evidence type="ECO:0000313" key="1">
    <source>
        <dbReference type="EMBL" id="KAJ2968242.1"/>
    </source>
</evidence>
<comment type="caution">
    <text evidence="1">The sequence shown here is derived from an EMBL/GenBank/DDBJ whole genome shotgun (WGS) entry which is preliminary data.</text>
</comment>
<sequence length="536" mass="61332">MADVVGVVAAGVAFAEVLVKLSTLKRLWDHLNDVPDVIKSLVEKIELLGMLIQEMEADLTSTNLAFVTTGGSIHTFLVASCRRSLDALSLSISELSQEINSRKRIKRAVIKGKIILKKDFWAAYEQRLQQLALHLELTQQHLTLWLLKRQPDLIVSRLEQSMKEAEQGRSKGARAMLGANAQAIATMVDWGLDLVQCFDPTSPVKGSFWLLFFSPHQETIKEVHSIALANNLYEEIADLWPLSHNEIIGLQQAQNVRFLGFTENAYSLALFLPYLQPGHYDLPIERRLMSISYIPFPIFEPDSLRHLLWADGRVRPDDIQALDQLEISLLRFIASRYSYDRYRLHDHSATLQSWRPFAMEVIQLTTLLHSIYRPENESILGWGLSGGTALYTVIGGDHYVGCFEAYCDSGTFGEIVESWRRKTERALRHWLEDLKSCGIDLNEYGRTETNIFLDHEWVRSQVYIYKPQVGRPNGSGVRFDMVPSAPFFRLNGFSYGPEPQDWKFDWEMEYGEMVAEFWDLIEDPPVKMIGAWVDDD</sequence>
<proteinExistence type="predicted"/>
<dbReference type="Proteomes" id="UP001143910">
    <property type="component" value="Unassembled WGS sequence"/>
</dbReference>
<protein>
    <submittedName>
        <fullName evidence="1">Uncharacterized protein</fullName>
    </submittedName>
</protein>